<name>D6PC24_9ARCH</name>
<feature type="compositionally biased region" description="Polar residues" evidence="1">
    <location>
        <begin position="26"/>
        <end position="39"/>
    </location>
</feature>
<feature type="transmembrane region" description="Helical" evidence="2">
    <location>
        <begin position="122"/>
        <end position="144"/>
    </location>
</feature>
<dbReference type="AlphaFoldDB" id="D6PC24"/>
<keyword evidence="2" id="KW-1133">Transmembrane helix</keyword>
<keyword evidence="2" id="KW-0472">Membrane</keyword>
<keyword evidence="2" id="KW-0812">Transmembrane</keyword>
<dbReference type="EMBL" id="GU942974">
    <property type="protein sequence ID" value="ADD93275.1"/>
    <property type="molecule type" value="Genomic_DNA"/>
</dbReference>
<accession>D6PC24</accession>
<evidence type="ECO:0000256" key="1">
    <source>
        <dbReference type="SAM" id="MobiDB-lite"/>
    </source>
</evidence>
<protein>
    <submittedName>
        <fullName evidence="3">Uncharacterized protein</fullName>
    </submittedName>
</protein>
<reference evidence="3" key="1">
    <citation type="journal article" date="2010" name="ISME J.">
        <title>Metagenome of the Mediterranean deep chlorophyll maximum studied by direct and fosmid library 454 pyrosequencing.</title>
        <authorList>
            <person name="Ghai R."/>
            <person name="Martin-Cuadrado A.B."/>
            <person name="Molto A.G."/>
            <person name="Heredia I.G."/>
            <person name="Cabrera R."/>
            <person name="Martin J."/>
            <person name="Verdu M."/>
            <person name="Deschamps P."/>
            <person name="Moreira D."/>
            <person name="Lopez-Garcia P."/>
            <person name="Mira A."/>
            <person name="Rodriguez-Valera F."/>
        </authorList>
    </citation>
    <scope>NUCLEOTIDE SEQUENCE</scope>
</reference>
<feature type="compositionally biased region" description="Basic and acidic residues" evidence="1">
    <location>
        <begin position="47"/>
        <end position="70"/>
    </location>
</feature>
<proteinExistence type="predicted"/>
<organism evidence="3">
    <name type="scientific">uncultured archaeon MedDCM-OCT-S08-C92</name>
    <dbReference type="NCBI Taxonomy" id="743100"/>
    <lineage>
        <taxon>Archaea</taxon>
        <taxon>environmental samples</taxon>
    </lineage>
</organism>
<feature type="region of interest" description="Disordered" evidence="1">
    <location>
        <begin position="1"/>
        <end position="90"/>
    </location>
</feature>
<evidence type="ECO:0000313" key="3">
    <source>
        <dbReference type="EMBL" id="ADD93275.1"/>
    </source>
</evidence>
<sequence>MEEEDSALTCSMCGSDFEPSVKEAPSQDSPADVSNNISTDIAEMNLDDIKSSEPDSKETNELSEEEKLLEETLSATETEASEEKSESSFTKFTEQFSDMGKIFGDLNKRLDGIFLSKGEINYIAPLTIVVLSILLLSGVVGLAVSTVPGSDQESLDGFCQQLLTAEIMQQERMLHRKRCWKSLLR</sequence>
<evidence type="ECO:0000256" key="2">
    <source>
        <dbReference type="SAM" id="Phobius"/>
    </source>
</evidence>